<keyword evidence="12" id="KW-0675">Receptor</keyword>
<comment type="catalytic activity">
    <reaction evidence="14">
        <text>L-threonyl-[protein] + ATP = O-phospho-L-threonyl-[protein] + ADP + H(+)</text>
        <dbReference type="Rhea" id="RHEA:46608"/>
        <dbReference type="Rhea" id="RHEA-COMP:11060"/>
        <dbReference type="Rhea" id="RHEA-COMP:11605"/>
        <dbReference type="ChEBI" id="CHEBI:15378"/>
        <dbReference type="ChEBI" id="CHEBI:30013"/>
        <dbReference type="ChEBI" id="CHEBI:30616"/>
        <dbReference type="ChEBI" id="CHEBI:61977"/>
        <dbReference type="ChEBI" id="CHEBI:456216"/>
        <dbReference type="EC" id="2.7.11.1"/>
    </reaction>
</comment>
<evidence type="ECO:0000256" key="7">
    <source>
        <dbReference type="ARBA" id="ARBA00022729"/>
    </source>
</evidence>
<evidence type="ECO:0000256" key="14">
    <source>
        <dbReference type="ARBA" id="ARBA00047899"/>
    </source>
</evidence>
<dbReference type="Gene3D" id="2.60.120.430">
    <property type="entry name" value="Galactose-binding lectin"/>
    <property type="match status" value="1"/>
</dbReference>
<keyword evidence="3" id="KW-0723">Serine/threonine-protein kinase</keyword>
<dbReference type="GO" id="GO:0016020">
    <property type="term" value="C:membrane"/>
    <property type="evidence" value="ECO:0007669"/>
    <property type="project" value="UniProtKB-SubCell"/>
</dbReference>
<dbReference type="PANTHER" id="PTHR48006:SF66">
    <property type="entry name" value="PROTEIN KINASE DOMAIN-CONTAINING PROTEIN"/>
    <property type="match status" value="1"/>
</dbReference>
<name>A0A6N2K959_SALVM</name>
<organism evidence="17">
    <name type="scientific">Salix viminalis</name>
    <name type="common">Common osier</name>
    <name type="synonym">Basket willow</name>
    <dbReference type="NCBI Taxonomy" id="40686"/>
    <lineage>
        <taxon>Eukaryota</taxon>
        <taxon>Viridiplantae</taxon>
        <taxon>Streptophyta</taxon>
        <taxon>Embryophyta</taxon>
        <taxon>Tracheophyta</taxon>
        <taxon>Spermatophyta</taxon>
        <taxon>Magnoliopsida</taxon>
        <taxon>eudicotyledons</taxon>
        <taxon>Gunneridae</taxon>
        <taxon>Pentapetalae</taxon>
        <taxon>rosids</taxon>
        <taxon>fabids</taxon>
        <taxon>Malpighiales</taxon>
        <taxon>Salicaceae</taxon>
        <taxon>Saliceae</taxon>
        <taxon>Salix</taxon>
    </lineage>
</organism>
<evidence type="ECO:0000313" key="17">
    <source>
        <dbReference type="EMBL" id="VFU24940.1"/>
    </source>
</evidence>
<evidence type="ECO:0000259" key="16">
    <source>
        <dbReference type="Pfam" id="PF11721"/>
    </source>
</evidence>
<accession>A0A6N2K959</accession>
<keyword evidence="10" id="KW-0067">ATP-binding</keyword>
<dbReference type="EMBL" id="CAADRP010000213">
    <property type="protein sequence ID" value="VFU24940.1"/>
    <property type="molecule type" value="Genomic_DNA"/>
</dbReference>
<evidence type="ECO:0000256" key="1">
    <source>
        <dbReference type="ARBA" id="ARBA00004479"/>
    </source>
</evidence>
<keyword evidence="3" id="KW-0418">Kinase</keyword>
<dbReference type="InterPro" id="IPR032675">
    <property type="entry name" value="LRR_dom_sf"/>
</dbReference>
<keyword evidence="4" id="KW-0597">Phosphoprotein</keyword>
<evidence type="ECO:0000256" key="4">
    <source>
        <dbReference type="ARBA" id="ARBA00022553"/>
    </source>
</evidence>
<evidence type="ECO:0000256" key="9">
    <source>
        <dbReference type="ARBA" id="ARBA00022741"/>
    </source>
</evidence>
<dbReference type="GO" id="GO:0004674">
    <property type="term" value="F:protein serine/threonine kinase activity"/>
    <property type="evidence" value="ECO:0007669"/>
    <property type="project" value="UniProtKB-KW"/>
</dbReference>
<evidence type="ECO:0000256" key="6">
    <source>
        <dbReference type="ARBA" id="ARBA00022679"/>
    </source>
</evidence>
<evidence type="ECO:0000256" key="15">
    <source>
        <dbReference type="ARBA" id="ARBA00048679"/>
    </source>
</evidence>
<evidence type="ECO:0000256" key="11">
    <source>
        <dbReference type="ARBA" id="ARBA00023136"/>
    </source>
</evidence>
<dbReference type="PANTHER" id="PTHR48006">
    <property type="entry name" value="LEUCINE-RICH REPEAT-CONTAINING PROTEIN DDB_G0281931-RELATED"/>
    <property type="match status" value="1"/>
</dbReference>
<dbReference type="GO" id="GO:0005524">
    <property type="term" value="F:ATP binding"/>
    <property type="evidence" value="ECO:0007669"/>
    <property type="project" value="UniProtKB-KW"/>
</dbReference>
<evidence type="ECO:0000256" key="3">
    <source>
        <dbReference type="ARBA" id="ARBA00022527"/>
    </source>
</evidence>
<keyword evidence="5" id="KW-0433">Leucine-rich repeat</keyword>
<dbReference type="SUPFAM" id="SSF52058">
    <property type="entry name" value="L domain-like"/>
    <property type="match status" value="1"/>
</dbReference>
<comment type="subcellular location">
    <subcellularLocation>
        <location evidence="1">Membrane</location>
        <topology evidence="1">Single-pass type I membrane protein</topology>
    </subcellularLocation>
</comment>
<dbReference type="InterPro" id="IPR021720">
    <property type="entry name" value="Malectin_dom"/>
</dbReference>
<evidence type="ECO:0000256" key="12">
    <source>
        <dbReference type="ARBA" id="ARBA00023170"/>
    </source>
</evidence>
<feature type="domain" description="Malectin" evidence="16">
    <location>
        <begin position="202"/>
        <end position="341"/>
    </location>
</feature>
<sequence length="345" mass="38418">MNLCNDTVLSPSFPDVDNKVVCNCSFPGDVCHVVAIYLIRQDLDGSLPKAIQKLPYLKQLYLWKNYLSGNIPPEWAGTNLEILCIGVNRLTGKIPNYLGKITTLRSLDIGNNMFSGTVPPELGHLVNLESLFLSANNLSGELPLALANLIRLKELRLSRNNFTGRIPEFIQSWKQLDALEIEAGGFTGPIPSSISLMTKRYSVHINCGGPAATIGKTTYEADDEEGGAAKYAYTREDWQKSTTGDFWDVNSPSNNYIAQNMSILRMNNSVLYTEARLTPLSLTYYVPCLANGNYSVKLHFAEIVIRGNRSYYSLGRRVFDVYIQNIVVLKDFNIVTKAGGVDKIW</sequence>
<protein>
    <recommendedName>
        <fullName evidence="2">non-specific serine/threonine protein kinase</fullName>
        <ecNumber evidence="2">2.7.11.1</ecNumber>
    </recommendedName>
</protein>
<evidence type="ECO:0000256" key="10">
    <source>
        <dbReference type="ARBA" id="ARBA00022840"/>
    </source>
</evidence>
<comment type="catalytic activity">
    <reaction evidence="15">
        <text>L-seryl-[protein] + ATP = O-phospho-L-seryl-[protein] + ADP + H(+)</text>
        <dbReference type="Rhea" id="RHEA:17989"/>
        <dbReference type="Rhea" id="RHEA-COMP:9863"/>
        <dbReference type="Rhea" id="RHEA-COMP:11604"/>
        <dbReference type="ChEBI" id="CHEBI:15378"/>
        <dbReference type="ChEBI" id="CHEBI:29999"/>
        <dbReference type="ChEBI" id="CHEBI:30616"/>
        <dbReference type="ChEBI" id="CHEBI:83421"/>
        <dbReference type="ChEBI" id="CHEBI:456216"/>
        <dbReference type="EC" id="2.7.11.1"/>
    </reaction>
</comment>
<dbReference type="Gene3D" id="3.80.10.10">
    <property type="entry name" value="Ribonuclease Inhibitor"/>
    <property type="match status" value="2"/>
</dbReference>
<dbReference type="EC" id="2.7.11.1" evidence="2"/>
<dbReference type="FunFam" id="3.80.10.10:FF:000041">
    <property type="entry name" value="LRR receptor-like serine/threonine-protein kinase ERECTA"/>
    <property type="match status" value="2"/>
</dbReference>
<keyword evidence="9" id="KW-0547">Nucleotide-binding</keyword>
<dbReference type="Pfam" id="PF00560">
    <property type="entry name" value="LRR_1"/>
    <property type="match status" value="4"/>
</dbReference>
<keyword evidence="6" id="KW-0808">Transferase</keyword>
<dbReference type="InterPro" id="IPR051824">
    <property type="entry name" value="LRR_Rcpt-Like_S/T_Kinase"/>
</dbReference>
<dbReference type="InterPro" id="IPR001611">
    <property type="entry name" value="Leu-rich_rpt"/>
</dbReference>
<keyword evidence="8" id="KW-0677">Repeat</keyword>
<evidence type="ECO:0000256" key="5">
    <source>
        <dbReference type="ARBA" id="ARBA00022614"/>
    </source>
</evidence>
<gene>
    <name evidence="17" type="ORF">SVIM_LOCUS52307</name>
</gene>
<keyword evidence="11" id="KW-0472">Membrane</keyword>
<keyword evidence="7" id="KW-0732">Signal</keyword>
<keyword evidence="13" id="KW-0325">Glycoprotein</keyword>
<dbReference type="AlphaFoldDB" id="A0A6N2K959"/>
<proteinExistence type="predicted"/>
<reference evidence="17" key="1">
    <citation type="submission" date="2019-03" db="EMBL/GenBank/DDBJ databases">
        <authorList>
            <person name="Mank J."/>
            <person name="Almeida P."/>
        </authorList>
    </citation>
    <scope>NUCLEOTIDE SEQUENCE</scope>
    <source>
        <strain evidence="17">78183</strain>
    </source>
</reference>
<evidence type="ECO:0000256" key="8">
    <source>
        <dbReference type="ARBA" id="ARBA00022737"/>
    </source>
</evidence>
<dbReference type="Pfam" id="PF11721">
    <property type="entry name" value="Malectin"/>
    <property type="match status" value="1"/>
</dbReference>
<evidence type="ECO:0000256" key="2">
    <source>
        <dbReference type="ARBA" id="ARBA00012513"/>
    </source>
</evidence>
<evidence type="ECO:0000256" key="13">
    <source>
        <dbReference type="ARBA" id="ARBA00023180"/>
    </source>
</evidence>